<dbReference type="AlphaFoldDB" id="A0A165SBZ5"/>
<name>A0A165SBZ5_9APHY</name>
<proteinExistence type="predicted"/>
<evidence type="ECO:0000313" key="2">
    <source>
        <dbReference type="EMBL" id="KZT71783.1"/>
    </source>
</evidence>
<sequence>MIQPPSRFSCDCRLVYWHHRKQIKLLIGSTLQYAAHRICNGTRRVIGHQSIVDAITCAARPKQSSRRPWSPEGDDRLPVDHFQATRCCTATSRLRSQRNGCLPSPNASRRRHAPASPSPATASWDASIRQARRARTRAFSQLRRARRGHRVLELPTGFYVNAKEHASGGGGEDAATGQGTRACSRPAGRGQRGEWAS</sequence>
<protein>
    <submittedName>
        <fullName evidence="2">Uncharacterized protein</fullName>
    </submittedName>
</protein>
<feature type="region of interest" description="Disordered" evidence="1">
    <location>
        <begin position="163"/>
        <end position="197"/>
    </location>
</feature>
<dbReference type="Proteomes" id="UP000076727">
    <property type="component" value="Unassembled WGS sequence"/>
</dbReference>
<evidence type="ECO:0000313" key="3">
    <source>
        <dbReference type="Proteomes" id="UP000076727"/>
    </source>
</evidence>
<evidence type="ECO:0000256" key="1">
    <source>
        <dbReference type="SAM" id="MobiDB-lite"/>
    </source>
</evidence>
<keyword evidence="3" id="KW-1185">Reference proteome</keyword>
<gene>
    <name evidence="2" type="ORF">DAEQUDRAFT_96876</name>
</gene>
<reference evidence="2 3" key="1">
    <citation type="journal article" date="2016" name="Mol. Biol. Evol.">
        <title>Comparative Genomics of Early-Diverging Mushroom-Forming Fungi Provides Insights into the Origins of Lignocellulose Decay Capabilities.</title>
        <authorList>
            <person name="Nagy L.G."/>
            <person name="Riley R."/>
            <person name="Tritt A."/>
            <person name="Adam C."/>
            <person name="Daum C."/>
            <person name="Floudas D."/>
            <person name="Sun H."/>
            <person name="Yadav J.S."/>
            <person name="Pangilinan J."/>
            <person name="Larsson K.H."/>
            <person name="Matsuura K."/>
            <person name="Barry K."/>
            <person name="Labutti K."/>
            <person name="Kuo R."/>
            <person name="Ohm R.A."/>
            <person name="Bhattacharya S.S."/>
            <person name="Shirouzu T."/>
            <person name="Yoshinaga Y."/>
            <person name="Martin F.M."/>
            <person name="Grigoriev I.V."/>
            <person name="Hibbett D.S."/>
        </authorList>
    </citation>
    <scope>NUCLEOTIDE SEQUENCE [LARGE SCALE GENOMIC DNA]</scope>
    <source>
        <strain evidence="2 3">L-15889</strain>
    </source>
</reference>
<organism evidence="2 3">
    <name type="scientific">Daedalea quercina L-15889</name>
    <dbReference type="NCBI Taxonomy" id="1314783"/>
    <lineage>
        <taxon>Eukaryota</taxon>
        <taxon>Fungi</taxon>
        <taxon>Dikarya</taxon>
        <taxon>Basidiomycota</taxon>
        <taxon>Agaricomycotina</taxon>
        <taxon>Agaricomycetes</taxon>
        <taxon>Polyporales</taxon>
        <taxon>Fomitopsis</taxon>
    </lineage>
</organism>
<accession>A0A165SBZ5</accession>
<feature type="region of interest" description="Disordered" evidence="1">
    <location>
        <begin position="96"/>
        <end position="128"/>
    </location>
</feature>
<dbReference type="EMBL" id="KV429044">
    <property type="protein sequence ID" value="KZT71783.1"/>
    <property type="molecule type" value="Genomic_DNA"/>
</dbReference>
<feature type="compositionally biased region" description="Low complexity" evidence="1">
    <location>
        <begin position="114"/>
        <end position="123"/>
    </location>
</feature>